<feature type="binding site" evidence="11">
    <location>
        <position position="101"/>
    </location>
    <ligand>
        <name>Mg(2+)</name>
        <dbReference type="ChEBI" id="CHEBI:18420"/>
    </ligand>
</feature>
<feature type="binding site" evidence="11">
    <location>
        <position position="97"/>
    </location>
    <ligand>
        <name>Mg(2+)</name>
        <dbReference type="ChEBI" id="CHEBI:18420"/>
    </ligand>
</feature>
<feature type="binding site" evidence="11">
    <location>
        <position position="98"/>
    </location>
    <ligand>
        <name>Zn(2+)</name>
        <dbReference type="ChEBI" id="CHEBI:29105"/>
        <note>ligand shared between dimeric partners</note>
    </ligand>
</feature>
<dbReference type="InterPro" id="IPR038019">
    <property type="entry name" value="PRib_AMP_CycHydrolase_sf"/>
</dbReference>
<dbReference type="HAMAP" id="MF_01021">
    <property type="entry name" value="HisI"/>
    <property type="match status" value="1"/>
</dbReference>
<evidence type="ECO:0000256" key="10">
    <source>
        <dbReference type="ARBA" id="ARBA00023102"/>
    </source>
</evidence>
<protein>
    <recommendedName>
        <fullName evidence="11">Phosphoribosyl-AMP cyclohydrolase</fullName>
        <shortName evidence="11">PRA-CH</shortName>
        <ecNumber evidence="11">3.5.4.19</ecNumber>
    </recommendedName>
</protein>
<evidence type="ECO:0000256" key="11">
    <source>
        <dbReference type="HAMAP-Rule" id="MF_01021"/>
    </source>
</evidence>
<evidence type="ECO:0000256" key="8">
    <source>
        <dbReference type="ARBA" id="ARBA00022605"/>
    </source>
</evidence>
<evidence type="ECO:0000259" key="12">
    <source>
        <dbReference type="Pfam" id="PF01502"/>
    </source>
</evidence>
<dbReference type="EMBL" id="SHAH01000012">
    <property type="protein sequence ID" value="RZO77612.1"/>
    <property type="molecule type" value="Genomic_DNA"/>
</dbReference>
<comment type="cofactor">
    <cofactor evidence="11">
        <name>Zn(2+)</name>
        <dbReference type="ChEBI" id="CHEBI:29105"/>
    </cofactor>
    <text evidence="11">Binds 1 zinc ion per subunit.</text>
</comment>
<comment type="function">
    <text evidence="11">Catalyzes the hydrolysis of the adenine ring of phosphoribosyl-AMP.</text>
</comment>
<accession>A0A520S552</accession>
<dbReference type="EC" id="3.5.4.19" evidence="11"/>
<comment type="caution">
    <text evidence="13">The sequence shown here is derived from an EMBL/GenBank/DDBJ whole genome shotgun (WGS) entry which is preliminary data.</text>
</comment>
<keyword evidence="11" id="KW-0460">Magnesium</keyword>
<sequence>MSFDPNSKSLGSSSLDHALLDSAFLEEVTWNEQGLAPAIAVDAANEKLLMQAWVNREALATAVAEQRAVYWSRSRQKIWRKGEESGNVQKLVEVRLDCDGDAICYRVEQVGGIACHTGREHCFFRRLEGDEWAAVEAVVTDPESLYQK</sequence>
<comment type="catalytic activity">
    <reaction evidence="1 11">
        <text>1-(5-phospho-beta-D-ribosyl)-5'-AMP + H2O = 1-(5-phospho-beta-D-ribosyl)-5-[(5-phospho-beta-D-ribosylamino)methylideneamino]imidazole-4-carboxamide</text>
        <dbReference type="Rhea" id="RHEA:20049"/>
        <dbReference type="ChEBI" id="CHEBI:15377"/>
        <dbReference type="ChEBI" id="CHEBI:58435"/>
        <dbReference type="ChEBI" id="CHEBI:59457"/>
        <dbReference type="EC" id="3.5.4.19"/>
    </reaction>
</comment>
<dbReference type="PANTHER" id="PTHR42945:SF1">
    <property type="entry name" value="HISTIDINE BIOSYNTHESIS BIFUNCTIONAL PROTEIN HIS7"/>
    <property type="match status" value="1"/>
</dbReference>
<comment type="cofactor">
    <cofactor evidence="11">
        <name>Mg(2+)</name>
        <dbReference type="ChEBI" id="CHEBI:18420"/>
    </cofactor>
    <text evidence="11">Binds 1 Mg(2+) ion per subunit.</text>
</comment>
<comment type="similarity">
    <text evidence="5">In the C-terminal section; belongs to the PRA-PH family.</text>
</comment>
<dbReference type="FunFam" id="3.10.20.810:FF:000001">
    <property type="entry name" value="Histidine biosynthesis bifunctional protein HisIE"/>
    <property type="match status" value="1"/>
</dbReference>
<dbReference type="InterPro" id="IPR026660">
    <property type="entry name" value="PRA-CH"/>
</dbReference>
<evidence type="ECO:0000313" key="14">
    <source>
        <dbReference type="Proteomes" id="UP000320404"/>
    </source>
</evidence>
<comment type="pathway">
    <text evidence="3 11">Amino-acid biosynthesis; L-histidine biosynthesis; L-histidine from 5-phospho-alpha-D-ribose 1-diphosphate: step 3/9.</text>
</comment>
<dbReference type="GO" id="GO:0004636">
    <property type="term" value="F:phosphoribosyl-ATP diphosphatase activity"/>
    <property type="evidence" value="ECO:0007669"/>
    <property type="project" value="UniProtKB-EC"/>
</dbReference>
<proteinExistence type="inferred from homology"/>
<feature type="domain" description="Phosphoribosyl-AMP cyclohydrolase" evidence="12">
    <location>
        <begin position="50"/>
        <end position="124"/>
    </location>
</feature>
<comment type="similarity">
    <text evidence="6">In the N-terminal section; belongs to the PRA-CH family.</text>
</comment>
<reference evidence="13 14" key="1">
    <citation type="submission" date="2019-02" db="EMBL/GenBank/DDBJ databases">
        <title>Prokaryotic population dynamics and viral predation in marine succession experiment using metagenomics: the confinement effect.</title>
        <authorList>
            <person name="Haro-Moreno J.M."/>
            <person name="Rodriguez-Valera F."/>
            <person name="Lopez-Perez M."/>
        </authorList>
    </citation>
    <scope>NUCLEOTIDE SEQUENCE [LARGE SCALE GENOMIC DNA]</scope>
    <source>
        <strain evidence="13">MED-G158</strain>
    </source>
</reference>
<comment type="catalytic activity">
    <reaction evidence="2">
        <text>1-(5-phospho-beta-D-ribosyl)-ATP + H2O = 1-(5-phospho-beta-D-ribosyl)-5'-AMP + diphosphate + H(+)</text>
        <dbReference type="Rhea" id="RHEA:22828"/>
        <dbReference type="ChEBI" id="CHEBI:15377"/>
        <dbReference type="ChEBI" id="CHEBI:15378"/>
        <dbReference type="ChEBI" id="CHEBI:33019"/>
        <dbReference type="ChEBI" id="CHEBI:59457"/>
        <dbReference type="ChEBI" id="CHEBI:73183"/>
        <dbReference type="EC" id="3.6.1.31"/>
    </reaction>
</comment>
<dbReference type="GO" id="GO:0000287">
    <property type="term" value="F:magnesium ion binding"/>
    <property type="evidence" value="ECO:0007669"/>
    <property type="project" value="UniProtKB-UniRule"/>
</dbReference>
<organism evidence="13 14">
    <name type="scientific">OM182 bacterium</name>
    <dbReference type="NCBI Taxonomy" id="2510334"/>
    <lineage>
        <taxon>Bacteria</taxon>
        <taxon>Pseudomonadati</taxon>
        <taxon>Pseudomonadota</taxon>
        <taxon>Gammaproteobacteria</taxon>
        <taxon>OMG group</taxon>
        <taxon>OM182 clade</taxon>
    </lineage>
</organism>
<dbReference type="GO" id="GO:0004635">
    <property type="term" value="F:phosphoribosyl-AMP cyclohydrolase activity"/>
    <property type="evidence" value="ECO:0007669"/>
    <property type="project" value="UniProtKB-UniRule"/>
</dbReference>
<dbReference type="PANTHER" id="PTHR42945">
    <property type="entry name" value="HISTIDINE BIOSYNTHESIS BIFUNCTIONAL PROTEIN"/>
    <property type="match status" value="1"/>
</dbReference>
<dbReference type="Proteomes" id="UP000320404">
    <property type="component" value="Unassembled WGS sequence"/>
</dbReference>
<dbReference type="InterPro" id="IPR002496">
    <property type="entry name" value="PRib_AMP_CycHydrolase_dom"/>
</dbReference>
<comment type="similarity">
    <text evidence="11">Belongs to the PRA-CH family.</text>
</comment>
<feature type="binding site" evidence="11">
    <location>
        <position position="115"/>
    </location>
    <ligand>
        <name>Zn(2+)</name>
        <dbReference type="ChEBI" id="CHEBI:29105"/>
        <note>ligand shared between dimeric partners</note>
    </ligand>
</feature>
<comment type="subunit">
    <text evidence="11">Homodimer.</text>
</comment>
<keyword evidence="8 11" id="KW-0028">Amino-acid biosynthesis</keyword>
<dbReference type="AlphaFoldDB" id="A0A520S552"/>
<feature type="binding site" evidence="11">
    <location>
        <position position="122"/>
    </location>
    <ligand>
        <name>Zn(2+)</name>
        <dbReference type="ChEBI" id="CHEBI:29105"/>
        <note>ligand shared between dimeric partners</note>
    </ligand>
</feature>
<dbReference type="Pfam" id="PF01502">
    <property type="entry name" value="PRA-CH"/>
    <property type="match status" value="1"/>
</dbReference>
<keyword evidence="10 11" id="KW-0368">Histidine biosynthesis</keyword>
<keyword evidence="7 11" id="KW-0963">Cytoplasm</keyword>
<evidence type="ECO:0000256" key="7">
    <source>
        <dbReference type="ARBA" id="ARBA00022490"/>
    </source>
</evidence>
<feature type="binding site" evidence="11">
    <location>
        <position position="99"/>
    </location>
    <ligand>
        <name>Mg(2+)</name>
        <dbReference type="ChEBI" id="CHEBI:18420"/>
    </ligand>
</feature>
<comment type="subcellular location">
    <subcellularLocation>
        <location evidence="11">Cytoplasm</location>
    </subcellularLocation>
</comment>
<dbReference type="GO" id="GO:0005737">
    <property type="term" value="C:cytoplasm"/>
    <property type="evidence" value="ECO:0007669"/>
    <property type="project" value="UniProtKB-SubCell"/>
</dbReference>
<evidence type="ECO:0000256" key="6">
    <source>
        <dbReference type="ARBA" id="ARBA00008299"/>
    </source>
</evidence>
<dbReference type="NCBIfam" id="NF000768">
    <property type="entry name" value="PRK00051.1"/>
    <property type="match status" value="1"/>
</dbReference>
<dbReference type="GO" id="GO:0008270">
    <property type="term" value="F:zinc ion binding"/>
    <property type="evidence" value="ECO:0007669"/>
    <property type="project" value="UniProtKB-UniRule"/>
</dbReference>
<evidence type="ECO:0000256" key="9">
    <source>
        <dbReference type="ARBA" id="ARBA00022801"/>
    </source>
</evidence>
<evidence type="ECO:0000256" key="3">
    <source>
        <dbReference type="ARBA" id="ARBA00005169"/>
    </source>
</evidence>
<keyword evidence="11" id="KW-0862">Zinc</keyword>
<dbReference type="GO" id="GO:0000105">
    <property type="term" value="P:L-histidine biosynthetic process"/>
    <property type="evidence" value="ECO:0007669"/>
    <property type="project" value="UniProtKB-UniRule"/>
</dbReference>
<evidence type="ECO:0000313" key="13">
    <source>
        <dbReference type="EMBL" id="RZO77612.1"/>
    </source>
</evidence>
<dbReference type="UniPathway" id="UPA00031">
    <property type="reaction ID" value="UER00008"/>
</dbReference>
<evidence type="ECO:0000256" key="1">
    <source>
        <dbReference type="ARBA" id="ARBA00000024"/>
    </source>
</evidence>
<evidence type="ECO:0000256" key="4">
    <source>
        <dbReference type="ARBA" id="ARBA00005204"/>
    </source>
</evidence>
<name>A0A520S552_9GAMM</name>
<gene>
    <name evidence="11 13" type="primary">hisI</name>
    <name evidence="13" type="ORF">EVA69_01545</name>
</gene>
<keyword evidence="9 11" id="KW-0378">Hydrolase</keyword>
<comment type="pathway">
    <text evidence="4">Amino-acid biosynthesis; L-histidine biosynthesis; L-histidine from 5-phospho-alpha-D-ribose 1-diphosphate: step 2/9.</text>
</comment>
<dbReference type="SUPFAM" id="SSF141734">
    <property type="entry name" value="HisI-like"/>
    <property type="match status" value="1"/>
</dbReference>
<dbReference type="Gene3D" id="3.10.20.810">
    <property type="entry name" value="Phosphoribosyl-AMP cyclohydrolase"/>
    <property type="match status" value="1"/>
</dbReference>
<evidence type="ECO:0000256" key="2">
    <source>
        <dbReference type="ARBA" id="ARBA00001460"/>
    </source>
</evidence>
<keyword evidence="11" id="KW-0479">Metal-binding</keyword>
<evidence type="ECO:0000256" key="5">
    <source>
        <dbReference type="ARBA" id="ARBA00007731"/>
    </source>
</evidence>